<evidence type="ECO:0000259" key="9">
    <source>
        <dbReference type="Pfam" id="PF21924"/>
    </source>
</evidence>
<dbReference type="EMBL" id="JBHFFA010000001">
    <property type="protein sequence ID" value="KAL2651650.1"/>
    <property type="molecule type" value="Genomic_DNA"/>
</dbReference>
<dbReference type="Gene3D" id="1.20.5.370">
    <property type="match status" value="1"/>
</dbReference>
<dbReference type="InterPro" id="IPR010585">
    <property type="entry name" value="DNA_repair_prot_XRCC4"/>
</dbReference>
<dbReference type="Pfam" id="PF21924">
    <property type="entry name" value="XRCC4_CC"/>
    <property type="match status" value="1"/>
</dbReference>
<sequence length="335" mass="37350">MEEPCTRLVVEQADSASGKGVIYVKSRWFATHFTLSISDGFNAWTCQASPEEVSRKAFSWDYTVTQYLDQAKEHLDHQNPDCTYSFTQLGEGGRKLSWTLVKDDVRLVAHWKAEMSPNPKEITCDILDCLMNGSSRLSEELLRKTRSFESLKSEASQLIAQSQKFKDLKVQFEDDIYRKFVAVLNSKKAKLRELRDLASKAPGAGKSKANDEVVEETESEDELDESDNEGDNDEHLQKRKRVDSPGQAEAADSAATEMYHDSSPATDSSSHLKIDSPPEPVPTHANTEPKSHLPKATNSIPEILRPSNVRAGAMSDAATLLGGTTYNSAPRRRKR</sequence>
<evidence type="ECO:0000313" key="10">
    <source>
        <dbReference type="EMBL" id="KAL2651650.1"/>
    </source>
</evidence>
<gene>
    <name evidence="10" type="ORF">R1flu_019778</name>
</gene>
<evidence type="ECO:0000256" key="5">
    <source>
        <dbReference type="ARBA" id="ARBA00023242"/>
    </source>
</evidence>
<keyword evidence="3" id="KW-0233">DNA recombination</keyword>
<dbReference type="GO" id="GO:0006303">
    <property type="term" value="P:double-strand break repair via nonhomologous end joining"/>
    <property type="evidence" value="ECO:0007669"/>
    <property type="project" value="UniProtKB-ARBA"/>
</dbReference>
<comment type="subcellular location">
    <subcellularLocation>
        <location evidence="1">Nucleus</location>
    </subcellularLocation>
</comment>
<dbReference type="PANTHER" id="PTHR28559:SF1">
    <property type="entry name" value="DNA REPAIR PROTEIN XRCC4"/>
    <property type="match status" value="1"/>
</dbReference>
<protein>
    <recommendedName>
        <fullName evidence="12">DNA repair protein XRCC4</fullName>
    </recommendedName>
</protein>
<evidence type="ECO:0000256" key="6">
    <source>
        <dbReference type="ARBA" id="ARBA00025728"/>
    </source>
</evidence>
<keyword evidence="11" id="KW-1185">Reference proteome</keyword>
<evidence type="ECO:0000259" key="8">
    <source>
        <dbReference type="Pfam" id="PF06632"/>
    </source>
</evidence>
<dbReference type="Pfam" id="PF06632">
    <property type="entry name" value="XRCC4"/>
    <property type="match status" value="1"/>
</dbReference>
<evidence type="ECO:0000256" key="7">
    <source>
        <dbReference type="SAM" id="MobiDB-lite"/>
    </source>
</evidence>
<feature type="domain" description="XRCC4 coiled-coil" evidence="9">
    <location>
        <begin position="119"/>
        <end position="194"/>
    </location>
</feature>
<dbReference type="AlphaFoldDB" id="A0ABD1ZL14"/>
<comment type="similarity">
    <text evidence="6">Belongs to the XRCC4-XLF family. XRCC4 subfamily.</text>
</comment>
<dbReference type="Proteomes" id="UP001605036">
    <property type="component" value="Unassembled WGS sequence"/>
</dbReference>
<feature type="compositionally biased region" description="Acidic residues" evidence="7">
    <location>
        <begin position="212"/>
        <end position="232"/>
    </location>
</feature>
<keyword evidence="2" id="KW-0227">DNA damage</keyword>
<keyword evidence="5" id="KW-0539">Nucleus</keyword>
<evidence type="ECO:0000256" key="4">
    <source>
        <dbReference type="ARBA" id="ARBA00023204"/>
    </source>
</evidence>
<evidence type="ECO:0000256" key="2">
    <source>
        <dbReference type="ARBA" id="ARBA00022763"/>
    </source>
</evidence>
<feature type="domain" description="XRCC4 N-terminal" evidence="8">
    <location>
        <begin position="22"/>
        <end position="105"/>
    </location>
</feature>
<organism evidence="10 11">
    <name type="scientific">Riccia fluitans</name>
    <dbReference type="NCBI Taxonomy" id="41844"/>
    <lineage>
        <taxon>Eukaryota</taxon>
        <taxon>Viridiplantae</taxon>
        <taxon>Streptophyta</taxon>
        <taxon>Embryophyta</taxon>
        <taxon>Marchantiophyta</taxon>
        <taxon>Marchantiopsida</taxon>
        <taxon>Marchantiidae</taxon>
        <taxon>Marchantiales</taxon>
        <taxon>Ricciaceae</taxon>
        <taxon>Riccia</taxon>
    </lineage>
</organism>
<evidence type="ECO:0000256" key="1">
    <source>
        <dbReference type="ARBA" id="ARBA00004123"/>
    </source>
</evidence>
<dbReference type="InterPro" id="IPR053962">
    <property type="entry name" value="XRCC4_CC"/>
</dbReference>
<evidence type="ECO:0008006" key="12">
    <source>
        <dbReference type="Google" id="ProtNLM"/>
    </source>
</evidence>
<dbReference type="InterPro" id="IPR038051">
    <property type="entry name" value="XRCC4-like_N_sf"/>
</dbReference>
<dbReference type="InterPro" id="IPR014751">
    <property type="entry name" value="XRCC4-like_C"/>
</dbReference>
<evidence type="ECO:0000256" key="3">
    <source>
        <dbReference type="ARBA" id="ARBA00023172"/>
    </source>
</evidence>
<dbReference type="PANTHER" id="PTHR28559">
    <property type="entry name" value="DNA REPAIR PROTEIN XRCC4"/>
    <property type="match status" value="1"/>
</dbReference>
<dbReference type="GO" id="GO:0006310">
    <property type="term" value="P:DNA recombination"/>
    <property type="evidence" value="ECO:0007669"/>
    <property type="project" value="UniProtKB-KW"/>
</dbReference>
<dbReference type="SUPFAM" id="SSF58022">
    <property type="entry name" value="XRCC4, C-terminal oligomerization domain"/>
    <property type="match status" value="1"/>
</dbReference>
<evidence type="ECO:0000313" key="11">
    <source>
        <dbReference type="Proteomes" id="UP001605036"/>
    </source>
</evidence>
<reference evidence="10 11" key="1">
    <citation type="submission" date="2024-09" db="EMBL/GenBank/DDBJ databases">
        <title>Chromosome-scale assembly of Riccia fluitans.</title>
        <authorList>
            <person name="Paukszto L."/>
            <person name="Sawicki J."/>
            <person name="Karawczyk K."/>
            <person name="Piernik-Szablinska J."/>
            <person name="Szczecinska M."/>
            <person name="Mazdziarz M."/>
        </authorList>
    </citation>
    <scope>NUCLEOTIDE SEQUENCE [LARGE SCALE GENOMIC DNA]</scope>
    <source>
        <strain evidence="10">Rf_01</strain>
        <tissue evidence="10">Aerial parts of the thallus</tissue>
    </source>
</reference>
<dbReference type="Gene3D" id="2.170.210.10">
    <property type="entry name" value="DNA double-strand break repair and VJ recombination XRCC4, N-terminal"/>
    <property type="match status" value="1"/>
</dbReference>
<dbReference type="InterPro" id="IPR009089">
    <property type="entry name" value="XRCC4_N_sf"/>
</dbReference>
<name>A0ABD1ZL14_9MARC</name>
<accession>A0ABD1ZL14</accession>
<keyword evidence="4" id="KW-0234">DNA repair</keyword>
<dbReference type="GO" id="GO:0005634">
    <property type="term" value="C:nucleus"/>
    <property type="evidence" value="ECO:0007669"/>
    <property type="project" value="UniProtKB-SubCell"/>
</dbReference>
<feature type="region of interest" description="Disordered" evidence="7">
    <location>
        <begin position="200"/>
        <end position="335"/>
    </location>
</feature>
<dbReference type="SUPFAM" id="SSF50809">
    <property type="entry name" value="XRCC4, N-terminal domain"/>
    <property type="match status" value="1"/>
</dbReference>
<comment type="caution">
    <text evidence="10">The sequence shown here is derived from an EMBL/GenBank/DDBJ whole genome shotgun (WGS) entry which is preliminary data.</text>
</comment>
<dbReference type="InterPro" id="IPR053961">
    <property type="entry name" value="XRCC4_N"/>
</dbReference>
<proteinExistence type="inferred from homology"/>